<name>A0ACC1KS52_9FUNG</name>
<evidence type="ECO:0000313" key="2">
    <source>
        <dbReference type="Proteomes" id="UP001140087"/>
    </source>
</evidence>
<dbReference type="EMBL" id="JANBUN010002639">
    <property type="protein sequence ID" value="KAJ2794073.1"/>
    <property type="molecule type" value="Genomic_DNA"/>
</dbReference>
<accession>A0ACC1KS52</accession>
<keyword evidence="2" id="KW-1185">Reference proteome</keyword>
<proteinExistence type="predicted"/>
<sequence length="232" mass="24462">MSTVHTVAAEEHQSGFVPRNDAASDVCDDDTASVTSSQGDFDAWMAAHCALDDEHTSTSFSGCNSPPARPSPVAGLRSEICELVGSFVEMAGEERARSNVNATLAECCHKLASFTGQALDARDEERAQREAAQACIEAENSRLKRRVSQLDHSLHRMVLDCAAATAEATIARSQNSALVAANEAMSAALVDAEQTSEAATMASILANAGECAELVLSAGGHARRRRPAYGPR</sequence>
<protein>
    <submittedName>
        <fullName evidence="1">Uncharacterized protein</fullName>
    </submittedName>
</protein>
<evidence type="ECO:0000313" key="1">
    <source>
        <dbReference type="EMBL" id="KAJ2794073.1"/>
    </source>
</evidence>
<organism evidence="1 2">
    <name type="scientific">Coemansia helicoidea</name>
    <dbReference type="NCBI Taxonomy" id="1286919"/>
    <lineage>
        <taxon>Eukaryota</taxon>
        <taxon>Fungi</taxon>
        <taxon>Fungi incertae sedis</taxon>
        <taxon>Zoopagomycota</taxon>
        <taxon>Kickxellomycotina</taxon>
        <taxon>Kickxellomycetes</taxon>
        <taxon>Kickxellales</taxon>
        <taxon>Kickxellaceae</taxon>
        <taxon>Coemansia</taxon>
    </lineage>
</organism>
<gene>
    <name evidence="1" type="ORF">H4R21_005640</name>
</gene>
<dbReference type="Proteomes" id="UP001140087">
    <property type="component" value="Unassembled WGS sequence"/>
</dbReference>
<reference evidence="1" key="1">
    <citation type="submission" date="2022-07" db="EMBL/GenBank/DDBJ databases">
        <title>Phylogenomic reconstructions and comparative analyses of Kickxellomycotina fungi.</title>
        <authorList>
            <person name="Reynolds N.K."/>
            <person name="Stajich J.E."/>
            <person name="Barry K."/>
            <person name="Grigoriev I.V."/>
            <person name="Crous P."/>
            <person name="Smith M.E."/>
        </authorList>
    </citation>
    <scope>NUCLEOTIDE SEQUENCE</scope>
    <source>
        <strain evidence="1">BCRC 34780</strain>
    </source>
</reference>
<comment type="caution">
    <text evidence="1">The sequence shown here is derived from an EMBL/GenBank/DDBJ whole genome shotgun (WGS) entry which is preliminary data.</text>
</comment>